<proteinExistence type="predicted"/>
<dbReference type="EMBL" id="RRYP01018383">
    <property type="protein sequence ID" value="TNV73660.1"/>
    <property type="molecule type" value="Genomic_DNA"/>
</dbReference>
<dbReference type="FunFam" id="3.30.1370.100:FF:000001">
    <property type="entry name" value="Mismatch repair endonuclease pms1, putative"/>
    <property type="match status" value="1"/>
</dbReference>
<dbReference type="Gene3D" id="3.30.1540.20">
    <property type="entry name" value="MutL, C-terminal domain, dimerisation subdomain"/>
    <property type="match status" value="1"/>
</dbReference>
<keyword evidence="3" id="KW-1185">Reference proteome</keyword>
<dbReference type="GO" id="GO:0140664">
    <property type="term" value="F:ATP-dependent DNA damage sensor activity"/>
    <property type="evidence" value="ECO:0007669"/>
    <property type="project" value="InterPro"/>
</dbReference>
<dbReference type="InterPro" id="IPR038973">
    <property type="entry name" value="MutL/Mlh/Pms-like"/>
</dbReference>
<comment type="caution">
    <text evidence="2">The sequence shown here is derived from an EMBL/GenBank/DDBJ whole genome shotgun (WGS) entry which is preliminary data.</text>
</comment>
<dbReference type="GO" id="GO:0006298">
    <property type="term" value="P:mismatch repair"/>
    <property type="evidence" value="ECO:0007669"/>
    <property type="project" value="InterPro"/>
</dbReference>
<dbReference type="Proteomes" id="UP000785679">
    <property type="component" value="Unassembled WGS sequence"/>
</dbReference>
<dbReference type="InterPro" id="IPR042120">
    <property type="entry name" value="MutL_C_dimsub"/>
</dbReference>
<dbReference type="InterPro" id="IPR042121">
    <property type="entry name" value="MutL_C_regsub"/>
</dbReference>
<feature type="domain" description="MutL C-terminal dimerisation" evidence="1">
    <location>
        <begin position="20"/>
        <end position="181"/>
    </location>
</feature>
<dbReference type="GO" id="GO:0016887">
    <property type="term" value="F:ATP hydrolysis activity"/>
    <property type="evidence" value="ECO:0007669"/>
    <property type="project" value="InterPro"/>
</dbReference>
<dbReference type="PANTHER" id="PTHR10073">
    <property type="entry name" value="DNA MISMATCH REPAIR PROTEIN MLH, PMS, MUTL"/>
    <property type="match status" value="1"/>
</dbReference>
<dbReference type="Gene3D" id="3.30.1370.100">
    <property type="entry name" value="MutL, C-terminal domain, regulatory subdomain"/>
    <property type="match status" value="1"/>
</dbReference>
<dbReference type="AlphaFoldDB" id="A0A8J8NG05"/>
<dbReference type="PANTHER" id="PTHR10073:SF52">
    <property type="entry name" value="MISMATCH REPAIR ENDONUCLEASE PMS2"/>
    <property type="match status" value="1"/>
</dbReference>
<accession>A0A8J8NG05</accession>
<gene>
    <name evidence="2" type="ORF">FGO68_gene4053</name>
</gene>
<dbReference type="GO" id="GO:0005524">
    <property type="term" value="F:ATP binding"/>
    <property type="evidence" value="ECO:0007669"/>
    <property type="project" value="InterPro"/>
</dbReference>
<organism evidence="2 3">
    <name type="scientific">Halteria grandinella</name>
    <dbReference type="NCBI Taxonomy" id="5974"/>
    <lineage>
        <taxon>Eukaryota</taxon>
        <taxon>Sar</taxon>
        <taxon>Alveolata</taxon>
        <taxon>Ciliophora</taxon>
        <taxon>Intramacronucleata</taxon>
        <taxon>Spirotrichea</taxon>
        <taxon>Stichotrichia</taxon>
        <taxon>Sporadotrichida</taxon>
        <taxon>Halteriidae</taxon>
        <taxon>Halteria</taxon>
    </lineage>
</organism>
<sequence>MDEKALMKMFQKEEFKQLQVAGQFNKGFIMATLNENDLFILDQHACDEKFNFENFSRTTVIETQDLINPIQIELSVTDALAVKLHKDIFKMNGFKIVQKEKEGESNIFLVKSLPLIKKATFSITDFYELLDIINQNLDFDKQPSAKEEALMLHKQILRPSKIYQNLASRACRASIMIGTDLDLKIMRRVVNNLATLESPWNCPHGRPTMRLLKKLEKQPPYVRPPPRIHIQPELC</sequence>
<dbReference type="InterPro" id="IPR014790">
    <property type="entry name" value="MutL_C"/>
</dbReference>
<dbReference type="GO" id="GO:0032389">
    <property type="term" value="C:MutLalpha complex"/>
    <property type="evidence" value="ECO:0007669"/>
    <property type="project" value="TreeGrafter"/>
</dbReference>
<evidence type="ECO:0000259" key="1">
    <source>
        <dbReference type="SMART" id="SM00853"/>
    </source>
</evidence>
<dbReference type="Pfam" id="PF08676">
    <property type="entry name" value="MutL_C"/>
    <property type="match status" value="1"/>
</dbReference>
<reference evidence="2" key="1">
    <citation type="submission" date="2019-06" db="EMBL/GenBank/DDBJ databases">
        <authorList>
            <person name="Zheng W."/>
        </authorList>
    </citation>
    <scope>NUCLEOTIDE SEQUENCE</scope>
    <source>
        <strain evidence="2">QDHG01</strain>
    </source>
</reference>
<dbReference type="InterPro" id="IPR037198">
    <property type="entry name" value="MutL_C_sf"/>
</dbReference>
<dbReference type="SUPFAM" id="SSF118116">
    <property type="entry name" value="DNA mismatch repair protein MutL"/>
    <property type="match status" value="1"/>
</dbReference>
<dbReference type="OrthoDB" id="429932at2759"/>
<name>A0A8J8NG05_HALGN</name>
<protein>
    <recommendedName>
        <fullName evidence="1">MutL C-terminal dimerisation domain-containing protein</fullName>
    </recommendedName>
</protein>
<dbReference type="SMART" id="SM00853">
    <property type="entry name" value="MutL_C"/>
    <property type="match status" value="1"/>
</dbReference>
<evidence type="ECO:0000313" key="2">
    <source>
        <dbReference type="EMBL" id="TNV73660.1"/>
    </source>
</evidence>
<evidence type="ECO:0000313" key="3">
    <source>
        <dbReference type="Proteomes" id="UP000785679"/>
    </source>
</evidence>